<sequence length="136" mass="16043">MQNVQTKTLNLEGDILEAQDELEQIREEQFQQLCKALEYMKGHEVVADTLNEFMTYKAYTEFNYSLSENVDKEILLNLKDIDDRSEAITFKLDEVMDIDIDDNSEYLNGATDEQYECENIVITLWNESVLRLELQW</sequence>
<evidence type="ECO:0000313" key="2">
    <source>
        <dbReference type="Proteomes" id="UP000004198"/>
    </source>
</evidence>
<dbReference type="Proteomes" id="UP000004198">
    <property type="component" value="Unassembled WGS sequence"/>
</dbReference>
<proteinExistence type="predicted"/>
<name>C6PT17_9CLOT</name>
<comment type="caution">
    <text evidence="1">The sequence shown here is derived from an EMBL/GenBank/DDBJ whole genome shotgun (WGS) entry which is preliminary data.</text>
</comment>
<accession>C6PT17</accession>
<protein>
    <submittedName>
        <fullName evidence="1">Uncharacterized protein</fullName>
    </submittedName>
</protein>
<reference evidence="1 2" key="1">
    <citation type="submission" date="2009-06" db="EMBL/GenBank/DDBJ databases">
        <title>The draft genome of Clostridium carboxidivorans P7.</title>
        <authorList>
            <consortium name="US DOE Joint Genome Institute (JGI-PGF)"/>
            <person name="Lucas S."/>
            <person name="Copeland A."/>
            <person name="Lapidus A."/>
            <person name="Glavina del Rio T."/>
            <person name="Tice H."/>
            <person name="Bruce D."/>
            <person name="Goodwin L."/>
            <person name="Pitluck S."/>
            <person name="Larimer F."/>
            <person name="Land M.L."/>
            <person name="Hauser L."/>
            <person name="Hemme C.L."/>
        </authorList>
    </citation>
    <scope>NUCLEOTIDE SEQUENCE [LARGE SCALE GENOMIC DNA]</scope>
    <source>
        <strain evidence="1 2">P7</strain>
    </source>
</reference>
<dbReference type="PATRIC" id="fig|536227.13.peg.3408"/>
<evidence type="ECO:0000313" key="1">
    <source>
        <dbReference type="EMBL" id="EET87652.1"/>
    </source>
</evidence>
<organism evidence="1 2">
    <name type="scientific">Clostridium carboxidivorans P7</name>
    <dbReference type="NCBI Taxonomy" id="536227"/>
    <lineage>
        <taxon>Bacteria</taxon>
        <taxon>Bacillati</taxon>
        <taxon>Bacillota</taxon>
        <taxon>Clostridia</taxon>
        <taxon>Eubacteriales</taxon>
        <taxon>Clostridiaceae</taxon>
        <taxon>Clostridium</taxon>
    </lineage>
</organism>
<dbReference type="EMBL" id="ACVI01000026">
    <property type="protein sequence ID" value="EET87652.1"/>
    <property type="molecule type" value="Genomic_DNA"/>
</dbReference>
<gene>
    <name evidence="1" type="ORF">CcarbDRAFT_1934</name>
</gene>
<dbReference type="RefSeq" id="WP_007060819.1">
    <property type="nucleotide sequence ID" value="NZ_ACVI01000026.1"/>
</dbReference>
<dbReference type="KEGG" id="cck:Ccar_16250"/>
<dbReference type="AlphaFoldDB" id="C6PT17"/>
<keyword evidence="2" id="KW-1185">Reference proteome</keyword>